<protein>
    <submittedName>
        <fullName evidence="1">Uncharacterized protein</fullName>
    </submittedName>
</protein>
<evidence type="ECO:0000313" key="1">
    <source>
        <dbReference type="EnsemblMetazoa" id="PPA36661.1"/>
    </source>
</evidence>
<reference evidence="2" key="1">
    <citation type="journal article" date="2008" name="Nat. Genet.">
        <title>The Pristionchus pacificus genome provides a unique perspective on nematode lifestyle and parasitism.</title>
        <authorList>
            <person name="Dieterich C."/>
            <person name="Clifton S.W."/>
            <person name="Schuster L.N."/>
            <person name="Chinwalla A."/>
            <person name="Delehaunty K."/>
            <person name="Dinkelacker I."/>
            <person name="Fulton L."/>
            <person name="Fulton R."/>
            <person name="Godfrey J."/>
            <person name="Minx P."/>
            <person name="Mitreva M."/>
            <person name="Roeseler W."/>
            <person name="Tian H."/>
            <person name="Witte H."/>
            <person name="Yang S.P."/>
            <person name="Wilson R.K."/>
            <person name="Sommer R.J."/>
        </authorList>
    </citation>
    <scope>NUCLEOTIDE SEQUENCE [LARGE SCALE GENOMIC DNA]</scope>
    <source>
        <strain evidence="2">PS312</strain>
    </source>
</reference>
<evidence type="ECO:0000313" key="2">
    <source>
        <dbReference type="Proteomes" id="UP000005239"/>
    </source>
</evidence>
<dbReference type="AlphaFoldDB" id="A0A2A6BQ90"/>
<name>A0A2A6BQ90_PRIPA</name>
<proteinExistence type="predicted"/>
<dbReference type="Proteomes" id="UP000005239">
    <property type="component" value="Unassembled WGS sequence"/>
</dbReference>
<dbReference type="EnsemblMetazoa" id="PPA36661.1">
    <property type="protein sequence ID" value="PPA36661.1"/>
    <property type="gene ID" value="WBGene00275030"/>
</dbReference>
<accession>A0A2A6BQ90</accession>
<sequence>MVCPVHKSRCECSQYYTHWTGGMFVSLERPPNGSAPFYYWSWNHMLSHRYRTPSCTEVEQDEALKDLRSYCDDPGNLETFARKLGYM</sequence>
<organism evidence="1 2">
    <name type="scientific">Pristionchus pacificus</name>
    <name type="common">Parasitic nematode worm</name>
    <dbReference type="NCBI Taxonomy" id="54126"/>
    <lineage>
        <taxon>Eukaryota</taxon>
        <taxon>Metazoa</taxon>
        <taxon>Ecdysozoa</taxon>
        <taxon>Nematoda</taxon>
        <taxon>Chromadorea</taxon>
        <taxon>Rhabditida</taxon>
        <taxon>Rhabditina</taxon>
        <taxon>Diplogasteromorpha</taxon>
        <taxon>Diplogasteroidea</taxon>
        <taxon>Neodiplogasteridae</taxon>
        <taxon>Pristionchus</taxon>
    </lineage>
</organism>
<keyword evidence="2" id="KW-1185">Reference proteome</keyword>
<gene>
    <name evidence="1" type="primary">WBGene00275030</name>
</gene>
<reference evidence="1" key="2">
    <citation type="submission" date="2022-06" db="UniProtKB">
        <authorList>
            <consortium name="EnsemblMetazoa"/>
        </authorList>
    </citation>
    <scope>IDENTIFICATION</scope>
    <source>
        <strain evidence="1">PS312</strain>
    </source>
</reference>
<accession>A0A8R1YNY7</accession>